<name>A0AA88XCX4_PINIB</name>
<dbReference type="PANTHER" id="PTHR12231">
    <property type="entry name" value="CTX-RELATED TYPE I TRANSMEMBRANE PROTEIN"/>
    <property type="match status" value="1"/>
</dbReference>
<feature type="compositionally biased region" description="Basic and acidic residues" evidence="5">
    <location>
        <begin position="31"/>
        <end position="44"/>
    </location>
</feature>
<keyword evidence="2" id="KW-0677">Repeat</keyword>
<evidence type="ECO:0000256" key="6">
    <source>
        <dbReference type="SAM" id="Phobius"/>
    </source>
</evidence>
<evidence type="ECO:0000256" key="1">
    <source>
        <dbReference type="ARBA" id="ARBA00022729"/>
    </source>
</evidence>
<dbReference type="Pfam" id="PF00047">
    <property type="entry name" value="ig"/>
    <property type="match status" value="1"/>
</dbReference>
<organism evidence="8 9">
    <name type="scientific">Pinctada imbricata</name>
    <name type="common">Atlantic pearl-oyster</name>
    <name type="synonym">Pinctada martensii</name>
    <dbReference type="NCBI Taxonomy" id="66713"/>
    <lineage>
        <taxon>Eukaryota</taxon>
        <taxon>Metazoa</taxon>
        <taxon>Spiralia</taxon>
        <taxon>Lophotrochozoa</taxon>
        <taxon>Mollusca</taxon>
        <taxon>Bivalvia</taxon>
        <taxon>Autobranchia</taxon>
        <taxon>Pteriomorphia</taxon>
        <taxon>Pterioida</taxon>
        <taxon>Pterioidea</taxon>
        <taxon>Pteriidae</taxon>
        <taxon>Pinctada</taxon>
    </lineage>
</organism>
<dbReference type="Pfam" id="PF07679">
    <property type="entry name" value="I-set"/>
    <property type="match status" value="1"/>
</dbReference>
<dbReference type="Pfam" id="PF13927">
    <property type="entry name" value="Ig_3"/>
    <property type="match status" value="1"/>
</dbReference>
<proteinExistence type="predicted"/>
<dbReference type="Gene3D" id="2.60.40.10">
    <property type="entry name" value="Immunoglobulins"/>
    <property type="match status" value="3"/>
</dbReference>
<dbReference type="Proteomes" id="UP001186944">
    <property type="component" value="Unassembled WGS sequence"/>
</dbReference>
<keyword evidence="1" id="KW-0732">Signal</keyword>
<dbReference type="SMART" id="SM00408">
    <property type="entry name" value="IGc2"/>
    <property type="match status" value="2"/>
</dbReference>
<dbReference type="EMBL" id="VSWD01000014">
    <property type="protein sequence ID" value="KAK3082874.1"/>
    <property type="molecule type" value="Genomic_DNA"/>
</dbReference>
<dbReference type="InterPro" id="IPR013151">
    <property type="entry name" value="Immunoglobulin_dom"/>
</dbReference>
<evidence type="ECO:0000256" key="3">
    <source>
        <dbReference type="ARBA" id="ARBA00023157"/>
    </source>
</evidence>
<evidence type="ECO:0000313" key="8">
    <source>
        <dbReference type="EMBL" id="KAK3082874.1"/>
    </source>
</evidence>
<dbReference type="InterPro" id="IPR036179">
    <property type="entry name" value="Ig-like_dom_sf"/>
</dbReference>
<keyword evidence="6" id="KW-0472">Membrane</keyword>
<dbReference type="InterPro" id="IPR003599">
    <property type="entry name" value="Ig_sub"/>
</dbReference>
<evidence type="ECO:0000313" key="9">
    <source>
        <dbReference type="Proteomes" id="UP001186944"/>
    </source>
</evidence>
<evidence type="ECO:0000256" key="2">
    <source>
        <dbReference type="ARBA" id="ARBA00022737"/>
    </source>
</evidence>
<feature type="domain" description="Ig-like" evidence="7">
    <location>
        <begin position="290"/>
        <end position="392"/>
    </location>
</feature>
<dbReference type="SUPFAM" id="SSF48726">
    <property type="entry name" value="Immunoglobulin"/>
    <property type="match status" value="3"/>
</dbReference>
<evidence type="ECO:0000256" key="5">
    <source>
        <dbReference type="SAM" id="MobiDB-lite"/>
    </source>
</evidence>
<keyword evidence="3" id="KW-1015">Disulfide bond</keyword>
<gene>
    <name evidence="8" type="ORF">FSP39_007695</name>
</gene>
<feature type="domain" description="Ig-like" evidence="7">
    <location>
        <begin position="199"/>
        <end position="272"/>
    </location>
</feature>
<dbReference type="PROSITE" id="PS50835">
    <property type="entry name" value="IG_LIKE"/>
    <property type="match status" value="3"/>
</dbReference>
<keyword evidence="6" id="KW-1133">Transmembrane helix</keyword>
<keyword evidence="6" id="KW-0812">Transmembrane</keyword>
<evidence type="ECO:0000259" key="7">
    <source>
        <dbReference type="PROSITE" id="PS50835"/>
    </source>
</evidence>
<dbReference type="InterPro" id="IPR007110">
    <property type="entry name" value="Ig-like_dom"/>
</dbReference>
<protein>
    <recommendedName>
        <fullName evidence="7">Ig-like domain-containing protein</fullName>
    </recommendedName>
</protein>
<dbReference type="InterPro" id="IPR051170">
    <property type="entry name" value="Neural/epithelial_adhesion"/>
</dbReference>
<dbReference type="InterPro" id="IPR013098">
    <property type="entry name" value="Ig_I-set"/>
</dbReference>
<evidence type="ECO:0000256" key="4">
    <source>
        <dbReference type="ARBA" id="ARBA00023319"/>
    </source>
</evidence>
<feature type="transmembrane region" description="Helical" evidence="6">
    <location>
        <begin position="408"/>
        <end position="430"/>
    </location>
</feature>
<keyword evidence="4" id="KW-0393">Immunoglobulin domain</keyword>
<dbReference type="SMART" id="SM00409">
    <property type="entry name" value="IG"/>
    <property type="match status" value="3"/>
</dbReference>
<comment type="caution">
    <text evidence="8">The sequence shown here is derived from an EMBL/GenBank/DDBJ whole genome shotgun (WGS) entry which is preliminary data.</text>
</comment>
<reference evidence="8" key="1">
    <citation type="submission" date="2019-08" db="EMBL/GenBank/DDBJ databases">
        <title>The improved chromosome-level genome for the pearl oyster Pinctada fucata martensii using PacBio sequencing and Hi-C.</title>
        <authorList>
            <person name="Zheng Z."/>
        </authorList>
    </citation>
    <scope>NUCLEOTIDE SEQUENCE</scope>
    <source>
        <strain evidence="8">ZZ-2019</strain>
        <tissue evidence="8">Adductor muscle</tissue>
    </source>
</reference>
<accession>A0AA88XCX4</accession>
<dbReference type="InterPro" id="IPR003598">
    <property type="entry name" value="Ig_sub2"/>
</dbReference>
<feature type="domain" description="Ig-like" evidence="7">
    <location>
        <begin position="72"/>
        <end position="184"/>
    </location>
</feature>
<sequence>MQKEFILYYSQIQRIRAHKKSLTDGQTDEQTDGRTPDTGRSHKLDCSRDIAQVKVLSTDDDDNDAKVSSQRPEIVDEILPEVKQKNQVAYLNCTVINKDVGTVVTWQKAKTNISAQFVISEDESISVPGNDESGNNDNSGLLKYAIVTRINGRRTTYMLVIRYLVEEDAGAYVCVVRLQSIPYNEWPTKVGLLTVQIAPKIQTIGDSVYELDQGMSLNLSCNAYGIPNPNITWKREDGNQLPGGGFQSRGSILQLLDLGFEDRGNFICVADNQVKPPDNFKVEVLIFFRPDCRPVQDTVGQAQNRRFNAKLECIIAGYPQPSMRWEIQTNQGWKNIIDDDKYDINKQFSSQLQSDETWYTLLVKNVLANDYTRYRCIGDNRYGSAYTEIVLFETMECQGPNCPTIGSGASSVVVSISTFLFTLVAFRLFIRS</sequence>
<dbReference type="AlphaFoldDB" id="A0AA88XCX4"/>
<dbReference type="GO" id="GO:0043005">
    <property type="term" value="C:neuron projection"/>
    <property type="evidence" value="ECO:0007669"/>
    <property type="project" value="TreeGrafter"/>
</dbReference>
<dbReference type="InterPro" id="IPR013783">
    <property type="entry name" value="Ig-like_fold"/>
</dbReference>
<dbReference type="PANTHER" id="PTHR12231:SF253">
    <property type="entry name" value="DPR-INTERACTING PROTEIN ETA, ISOFORM B-RELATED"/>
    <property type="match status" value="1"/>
</dbReference>
<feature type="region of interest" description="Disordered" evidence="5">
    <location>
        <begin position="19"/>
        <end position="44"/>
    </location>
</feature>
<keyword evidence="9" id="KW-1185">Reference proteome</keyword>